<organism evidence="1">
    <name type="scientific">uncultured Desulfobacterium sp</name>
    <dbReference type="NCBI Taxonomy" id="201089"/>
    <lineage>
        <taxon>Bacteria</taxon>
        <taxon>Pseudomonadati</taxon>
        <taxon>Thermodesulfobacteriota</taxon>
        <taxon>Desulfobacteria</taxon>
        <taxon>Desulfobacterales</taxon>
        <taxon>Desulfobacteriaceae</taxon>
        <taxon>Desulfobacterium</taxon>
        <taxon>environmental samples</taxon>
    </lineage>
</organism>
<dbReference type="AlphaFoldDB" id="E1YHU2"/>
<dbReference type="EMBL" id="FR695874">
    <property type="protein sequence ID" value="CBX30211.1"/>
    <property type="molecule type" value="Genomic_DNA"/>
</dbReference>
<name>E1YHU2_9BACT</name>
<proteinExistence type="predicted"/>
<reference evidence="1" key="1">
    <citation type="journal article" date="2011" name="Environ. Microbiol.">
        <title>Genomic insights into the metabolic potential of the polycyclic aromatic hydrocarbon degrading sulfate-reducing Deltaproteobacterium N47.</title>
        <authorList>
            <person name="Bergmann F."/>
            <person name="Selesi D."/>
            <person name="Weinmaier T."/>
            <person name="Tischler P."/>
            <person name="Rattei T."/>
            <person name="Meckenstock R.U."/>
        </authorList>
    </citation>
    <scope>NUCLEOTIDE SEQUENCE</scope>
</reference>
<evidence type="ECO:0000313" key="1">
    <source>
        <dbReference type="EMBL" id="CBX30211.1"/>
    </source>
</evidence>
<accession>E1YHU2</accession>
<protein>
    <submittedName>
        <fullName evidence="1">Uncharacterized protein</fullName>
    </submittedName>
</protein>
<gene>
    <name evidence="1" type="ORF">N47_D30200</name>
</gene>
<sequence length="298" mass="34501">MQTPEIELNFKQNKFTAFTFQEPALAICNDKIKENILTQAGQYPTLLHYLKVCSQTLSDNLSNESPYFDQLGELFNRGIAPDTMDGFYNGALISWHSAGIFDLFKTNTINLLYTRMAAPFSTWTGKRFDPISKEKLLEFTDGHETGKVQTFWGSNTQALRTFKERFVGNMMNLSDIWTEKATTQEAQEFGYDVKNFFFIAKKTLSINSQSKEKEIFQLNYRWPKLKTIVPDCYCIDELVQIADGLFLGRLMYATNIIEPYDPAKDPQVYRYGLFGYFLLMDSQWQQIRLSIGFDLESM</sequence>